<dbReference type="AlphaFoldDB" id="A0A561UBN2"/>
<evidence type="ECO:0000313" key="6">
    <source>
        <dbReference type="EMBL" id="TWF96749.1"/>
    </source>
</evidence>
<comment type="caution">
    <text evidence="6">The sequence shown here is derived from an EMBL/GenBank/DDBJ whole genome shotgun (WGS) entry which is preliminary data.</text>
</comment>
<evidence type="ECO:0000256" key="2">
    <source>
        <dbReference type="ARBA" id="ARBA00022741"/>
    </source>
</evidence>
<gene>
    <name evidence="6" type="ORF">FHX73_11521</name>
</gene>
<comment type="similarity">
    <text evidence="1">Belongs to the GPN-loop GTPase family.</text>
</comment>
<keyword evidence="3" id="KW-0378">Hydrolase</keyword>
<dbReference type="InterPro" id="IPR052705">
    <property type="entry name" value="Gliding_Motility_GTPase"/>
</dbReference>
<evidence type="ECO:0000256" key="4">
    <source>
        <dbReference type="ARBA" id="ARBA00023134"/>
    </source>
</evidence>
<dbReference type="GO" id="GO:0016787">
    <property type="term" value="F:hydrolase activity"/>
    <property type="evidence" value="ECO:0007669"/>
    <property type="project" value="UniProtKB-KW"/>
</dbReference>
<dbReference type="Pfam" id="PF03029">
    <property type="entry name" value="ATP_bind_1"/>
    <property type="match status" value="1"/>
</dbReference>
<feature type="region of interest" description="Disordered" evidence="5">
    <location>
        <begin position="1"/>
        <end position="30"/>
    </location>
</feature>
<keyword evidence="2" id="KW-0547">Nucleotide-binding</keyword>
<name>A0A561UBN2_9ACTN</name>
<dbReference type="SUPFAM" id="SSF52540">
    <property type="entry name" value="P-loop containing nucleoside triphosphate hydrolases"/>
    <property type="match status" value="1"/>
</dbReference>
<dbReference type="GO" id="GO:0005525">
    <property type="term" value="F:GTP binding"/>
    <property type="evidence" value="ECO:0007669"/>
    <property type="project" value="UniProtKB-KW"/>
</dbReference>
<evidence type="ECO:0008006" key="8">
    <source>
        <dbReference type="Google" id="ProtNLM"/>
    </source>
</evidence>
<protein>
    <recommendedName>
        <fullName evidence="8">Signal recognition particle receptor subunit beta</fullName>
    </recommendedName>
</protein>
<keyword evidence="7" id="KW-1185">Reference proteome</keyword>
<dbReference type="OrthoDB" id="4319884at2"/>
<dbReference type="InterPro" id="IPR004130">
    <property type="entry name" value="Gpn"/>
</dbReference>
<evidence type="ECO:0000256" key="1">
    <source>
        <dbReference type="ARBA" id="ARBA00005290"/>
    </source>
</evidence>
<dbReference type="PANTHER" id="PTHR42708:SF1">
    <property type="entry name" value="GLIDING MOTILITY PROTEIN MGLA"/>
    <property type="match status" value="1"/>
</dbReference>
<dbReference type="Proteomes" id="UP000317940">
    <property type="component" value="Unassembled WGS sequence"/>
</dbReference>
<accession>A0A561UBN2</accession>
<dbReference type="EMBL" id="VIWT01000001">
    <property type="protein sequence ID" value="TWF96749.1"/>
    <property type="molecule type" value="Genomic_DNA"/>
</dbReference>
<organism evidence="6 7">
    <name type="scientific">Kitasatospora viridis</name>
    <dbReference type="NCBI Taxonomy" id="281105"/>
    <lineage>
        <taxon>Bacteria</taxon>
        <taxon>Bacillati</taxon>
        <taxon>Actinomycetota</taxon>
        <taxon>Actinomycetes</taxon>
        <taxon>Kitasatosporales</taxon>
        <taxon>Streptomycetaceae</taxon>
        <taxon>Kitasatospora</taxon>
    </lineage>
</organism>
<evidence type="ECO:0000313" key="7">
    <source>
        <dbReference type="Proteomes" id="UP000317940"/>
    </source>
</evidence>
<dbReference type="InterPro" id="IPR027417">
    <property type="entry name" value="P-loop_NTPase"/>
</dbReference>
<reference evidence="6 7" key="1">
    <citation type="submission" date="2019-06" db="EMBL/GenBank/DDBJ databases">
        <title>Sequencing the genomes of 1000 actinobacteria strains.</title>
        <authorList>
            <person name="Klenk H.-P."/>
        </authorList>
    </citation>
    <scope>NUCLEOTIDE SEQUENCE [LARGE SCALE GENOMIC DNA]</scope>
    <source>
        <strain evidence="6 7">DSM 44826</strain>
    </source>
</reference>
<keyword evidence="4" id="KW-0342">GTP-binding</keyword>
<proteinExistence type="inferred from homology"/>
<dbReference type="Gene3D" id="3.40.50.300">
    <property type="entry name" value="P-loop containing nucleotide triphosphate hydrolases"/>
    <property type="match status" value="1"/>
</dbReference>
<dbReference type="CDD" id="cd00882">
    <property type="entry name" value="Ras_like_GTPase"/>
    <property type="match status" value="1"/>
</dbReference>
<evidence type="ECO:0000256" key="5">
    <source>
        <dbReference type="SAM" id="MobiDB-lite"/>
    </source>
</evidence>
<sequence>MDFASSDPFADRGDGPSAGSLPPVAPPGVPLVPGGATSTKIVVAGGFGVGKTTFVRSVSEIPPLTTEAVMTEASVGVDDTAAVPGKTSTTVAMDFGRITLESDLVLYLFGTPGQGRFWFMWDDLVRGAVGAVVLVDTRRLADSFPALDYFEGSGLPFVVAVNQFDGAPVYTAEAVRDSLAVPDRVPVLLCDARQRSSTVEVLTRLVLHALAEEPVAAR</sequence>
<evidence type="ECO:0000256" key="3">
    <source>
        <dbReference type="ARBA" id="ARBA00022801"/>
    </source>
</evidence>
<dbReference type="PANTHER" id="PTHR42708">
    <property type="entry name" value="ATP/GTP-BINDING PROTEIN-RELATED"/>
    <property type="match status" value="1"/>
</dbReference>